<comment type="cofactor">
    <cofactor evidence="1">
        <name>Mn(2+)</name>
        <dbReference type="ChEBI" id="CHEBI:29035"/>
    </cofactor>
</comment>
<dbReference type="SMART" id="SM00332">
    <property type="entry name" value="PP2Cc"/>
    <property type="match status" value="1"/>
</dbReference>
<keyword evidence="7 9" id="KW-0904">Protein phosphatase</keyword>
<feature type="compositionally biased region" description="Polar residues" evidence="10">
    <location>
        <begin position="285"/>
        <end position="297"/>
    </location>
</feature>
<dbReference type="PANTHER" id="PTHR13832:SF803">
    <property type="entry name" value="PROTEIN PHOSPHATASE 1G"/>
    <property type="match status" value="1"/>
</dbReference>
<feature type="region of interest" description="Disordered" evidence="10">
    <location>
        <begin position="313"/>
        <end position="390"/>
    </location>
</feature>
<dbReference type="AlphaFoldDB" id="A0A498SS00"/>
<dbReference type="InterPro" id="IPR036457">
    <property type="entry name" value="PPM-type-like_dom_sf"/>
</dbReference>
<dbReference type="Pfam" id="PF00481">
    <property type="entry name" value="PP2C"/>
    <property type="match status" value="1"/>
</dbReference>
<evidence type="ECO:0000256" key="6">
    <source>
        <dbReference type="ARBA" id="ARBA00022842"/>
    </source>
</evidence>
<evidence type="ECO:0000256" key="10">
    <source>
        <dbReference type="SAM" id="MobiDB-lite"/>
    </source>
</evidence>
<dbReference type="STRING" id="6277.A0A498SS00"/>
<evidence type="ECO:0000256" key="3">
    <source>
        <dbReference type="ARBA" id="ARBA00013081"/>
    </source>
</evidence>
<dbReference type="InterPro" id="IPR000222">
    <property type="entry name" value="PP2C_BS"/>
</dbReference>
<dbReference type="EMBL" id="UPTC01001296">
    <property type="protein sequence ID" value="VBB31589.1"/>
    <property type="molecule type" value="Genomic_DNA"/>
</dbReference>
<keyword evidence="5 9" id="KW-0378">Hydrolase</keyword>
<reference evidence="12 13" key="1">
    <citation type="submission" date="2018-08" db="EMBL/GenBank/DDBJ databases">
        <authorList>
            <person name="Laetsch R D."/>
            <person name="Stevens L."/>
            <person name="Kumar S."/>
            <person name="Blaxter L. M."/>
        </authorList>
    </citation>
    <scope>NUCLEOTIDE SEQUENCE [LARGE SCALE GENOMIC DNA]</scope>
</reference>
<feature type="region of interest" description="Disordered" evidence="10">
    <location>
        <begin position="249"/>
        <end position="297"/>
    </location>
</feature>
<evidence type="ECO:0000256" key="9">
    <source>
        <dbReference type="RuleBase" id="RU003465"/>
    </source>
</evidence>
<evidence type="ECO:0000256" key="8">
    <source>
        <dbReference type="ARBA" id="ARBA00023211"/>
    </source>
</evidence>
<dbReference type="SUPFAM" id="SSF81606">
    <property type="entry name" value="PP2C-like"/>
    <property type="match status" value="1"/>
</dbReference>
<evidence type="ECO:0000256" key="4">
    <source>
        <dbReference type="ARBA" id="ARBA00022723"/>
    </source>
</evidence>
<keyword evidence="13" id="KW-1185">Reference proteome</keyword>
<evidence type="ECO:0000259" key="11">
    <source>
        <dbReference type="PROSITE" id="PS51746"/>
    </source>
</evidence>
<evidence type="ECO:0000256" key="2">
    <source>
        <dbReference type="ARBA" id="ARBA00006702"/>
    </source>
</evidence>
<keyword evidence="6" id="KW-0460">Magnesium</keyword>
<evidence type="ECO:0000256" key="7">
    <source>
        <dbReference type="ARBA" id="ARBA00022912"/>
    </source>
</evidence>
<feature type="domain" description="PPM-type phosphatase" evidence="11">
    <location>
        <begin position="23"/>
        <end position="390"/>
    </location>
</feature>
<dbReference type="GO" id="GO:0004722">
    <property type="term" value="F:protein serine/threonine phosphatase activity"/>
    <property type="evidence" value="ECO:0007669"/>
    <property type="project" value="UniProtKB-EC"/>
</dbReference>
<gene>
    <name evidence="12" type="ORF">NAV_LOCUS6380</name>
</gene>
<name>A0A498SS00_ACAVI</name>
<dbReference type="PROSITE" id="PS01032">
    <property type="entry name" value="PPM_1"/>
    <property type="match status" value="1"/>
</dbReference>
<dbReference type="OrthoDB" id="10264738at2759"/>
<feature type="compositionally biased region" description="Basic and acidic residues" evidence="10">
    <location>
        <begin position="249"/>
        <end position="262"/>
    </location>
</feature>
<dbReference type="PANTHER" id="PTHR13832">
    <property type="entry name" value="PROTEIN PHOSPHATASE 2C"/>
    <property type="match status" value="1"/>
</dbReference>
<comment type="similarity">
    <text evidence="2 9">Belongs to the PP2C family.</text>
</comment>
<dbReference type="Gene3D" id="3.60.40.10">
    <property type="entry name" value="PPM-type phosphatase domain"/>
    <property type="match status" value="1"/>
</dbReference>
<accession>A0A498SS00</accession>
<protein>
    <recommendedName>
        <fullName evidence="3">protein-serine/threonine phosphatase</fullName>
        <ecNumber evidence="3">3.1.3.16</ecNumber>
    </recommendedName>
</protein>
<keyword evidence="4" id="KW-0479">Metal-binding</keyword>
<evidence type="ECO:0000313" key="12">
    <source>
        <dbReference type="EMBL" id="VBB31589.1"/>
    </source>
</evidence>
<sequence>MGAYLSKPITEKVSECGGNERICYAATSMQGWRINQEDAHNCIVNYDQDSSFFAVYDGHGGSEVAQYSAHHLPDMLKRNNSWYSGNYTKAIQDTFLELDELLRTETVMKELKKIAGSVESKHEELSDDDEDKQVLYEEAGMPIETILERYGIVLHREQNGKQSVINFNELRTQLEQQSGGEEPMQVPSTTYAFVWFVIFWGLKMEESEKKIQENGLNVLEQGIDGKDQNGDTMIDKEIKADKNQLKKAEEKAVGEKAKKRVGELSPSILKAKRTRSSNDVEEGASESQNKDTLLNRSAINKSEAAIQNERFETAGENEATNSEPEVAGPAEVSTTILSVDSGDGDDCMPSGENPHASATSDGQITFSSDSESVDEDYNADEEMSEGEEEE</sequence>
<dbReference type="Proteomes" id="UP000276991">
    <property type="component" value="Unassembled WGS sequence"/>
</dbReference>
<organism evidence="12 13">
    <name type="scientific">Acanthocheilonema viteae</name>
    <name type="common">Filarial nematode worm</name>
    <name type="synonym">Dipetalonema viteae</name>
    <dbReference type="NCBI Taxonomy" id="6277"/>
    <lineage>
        <taxon>Eukaryota</taxon>
        <taxon>Metazoa</taxon>
        <taxon>Ecdysozoa</taxon>
        <taxon>Nematoda</taxon>
        <taxon>Chromadorea</taxon>
        <taxon>Rhabditida</taxon>
        <taxon>Spirurina</taxon>
        <taxon>Spiruromorpha</taxon>
        <taxon>Filarioidea</taxon>
        <taxon>Onchocercidae</taxon>
        <taxon>Acanthocheilonema</taxon>
    </lineage>
</organism>
<dbReference type="InterPro" id="IPR015655">
    <property type="entry name" value="PP2C"/>
</dbReference>
<dbReference type="PROSITE" id="PS51746">
    <property type="entry name" value="PPM_2"/>
    <property type="match status" value="1"/>
</dbReference>
<feature type="compositionally biased region" description="Acidic residues" evidence="10">
    <location>
        <begin position="371"/>
        <end position="390"/>
    </location>
</feature>
<feature type="compositionally biased region" description="Polar residues" evidence="10">
    <location>
        <begin position="356"/>
        <end position="370"/>
    </location>
</feature>
<evidence type="ECO:0000313" key="13">
    <source>
        <dbReference type="Proteomes" id="UP000276991"/>
    </source>
</evidence>
<proteinExistence type="inferred from homology"/>
<dbReference type="GO" id="GO:0046872">
    <property type="term" value="F:metal ion binding"/>
    <property type="evidence" value="ECO:0007669"/>
    <property type="project" value="UniProtKB-KW"/>
</dbReference>
<dbReference type="InterPro" id="IPR001932">
    <property type="entry name" value="PPM-type_phosphatase-like_dom"/>
</dbReference>
<evidence type="ECO:0000256" key="5">
    <source>
        <dbReference type="ARBA" id="ARBA00022801"/>
    </source>
</evidence>
<feature type="non-terminal residue" evidence="12">
    <location>
        <position position="390"/>
    </location>
</feature>
<evidence type="ECO:0000256" key="1">
    <source>
        <dbReference type="ARBA" id="ARBA00001936"/>
    </source>
</evidence>
<dbReference type="EC" id="3.1.3.16" evidence="3"/>
<keyword evidence="8" id="KW-0464">Manganese</keyword>